<evidence type="ECO:0000313" key="1">
    <source>
        <dbReference type="EMBL" id="TGY88666.1"/>
    </source>
</evidence>
<protein>
    <submittedName>
        <fullName evidence="1">Uncharacterized protein</fullName>
    </submittedName>
</protein>
<gene>
    <name evidence="1" type="ORF">E5329_25640</name>
</gene>
<organism evidence="1 2">
    <name type="scientific">Petralouisia muris</name>
    <dbReference type="NCBI Taxonomy" id="3032872"/>
    <lineage>
        <taxon>Bacteria</taxon>
        <taxon>Bacillati</taxon>
        <taxon>Bacillota</taxon>
        <taxon>Clostridia</taxon>
        <taxon>Lachnospirales</taxon>
        <taxon>Lachnospiraceae</taxon>
        <taxon>Petralouisia</taxon>
    </lineage>
</organism>
<keyword evidence="2" id="KW-1185">Reference proteome</keyword>
<evidence type="ECO:0000313" key="2">
    <source>
        <dbReference type="Proteomes" id="UP000304953"/>
    </source>
</evidence>
<reference evidence="1" key="1">
    <citation type="submission" date="2019-04" db="EMBL/GenBank/DDBJ databases">
        <title>Microbes associate with the intestines of laboratory mice.</title>
        <authorList>
            <person name="Navarre W."/>
            <person name="Wong E."/>
            <person name="Huang K."/>
            <person name="Tropini C."/>
            <person name="Ng K."/>
            <person name="Yu B."/>
        </authorList>
    </citation>
    <scope>NUCLEOTIDE SEQUENCE</scope>
    <source>
        <strain evidence="1">NM01_1-7b</strain>
    </source>
</reference>
<dbReference type="EMBL" id="SRYA01000099">
    <property type="protein sequence ID" value="TGY88666.1"/>
    <property type="molecule type" value="Genomic_DNA"/>
</dbReference>
<comment type="caution">
    <text evidence="1">The sequence shown here is derived from an EMBL/GenBank/DDBJ whole genome shotgun (WGS) entry which is preliminary data.</text>
</comment>
<name>A0AC61RQ31_9FIRM</name>
<accession>A0AC61RQ31</accession>
<proteinExistence type="predicted"/>
<dbReference type="Proteomes" id="UP000304953">
    <property type="component" value="Unassembled WGS sequence"/>
</dbReference>
<sequence length="145" mass="16869">MNQRDNVADQLKELLDMYEFSMDTLSKYLQLPMEQIRKLSEGDVGFLPEDPIYRFNIFNKITFLYLSAVEDKDLKLCAFLKVLVSYHGLSKRAVAKMAGVEVKNIERMLSNPPKKVSEDIKYKVVVTVMSLRFFLKDCEQENINC</sequence>